<reference evidence="1 2" key="1">
    <citation type="submission" date="2014-10" db="EMBL/GenBank/DDBJ databases">
        <title>Draft genome of the hookworm Ancylostoma caninum.</title>
        <authorList>
            <person name="Mitreva M."/>
        </authorList>
    </citation>
    <scope>NUCLEOTIDE SEQUENCE [LARGE SCALE GENOMIC DNA]</scope>
    <source>
        <strain evidence="1 2">Baltimore</strain>
    </source>
</reference>
<dbReference type="AlphaFoldDB" id="A0A368FMA7"/>
<name>A0A368FMA7_ANCCA</name>
<dbReference type="EMBL" id="JOJR01001185">
    <property type="protein sequence ID" value="RCN31970.1"/>
    <property type="molecule type" value="Genomic_DNA"/>
</dbReference>
<gene>
    <name evidence="1" type="ORF">ANCCAN_22244</name>
</gene>
<dbReference type="Proteomes" id="UP000252519">
    <property type="component" value="Unassembled WGS sequence"/>
</dbReference>
<accession>A0A368FMA7</accession>
<evidence type="ECO:0000313" key="1">
    <source>
        <dbReference type="EMBL" id="RCN31970.1"/>
    </source>
</evidence>
<proteinExistence type="predicted"/>
<organism evidence="1 2">
    <name type="scientific">Ancylostoma caninum</name>
    <name type="common">Dog hookworm</name>
    <dbReference type="NCBI Taxonomy" id="29170"/>
    <lineage>
        <taxon>Eukaryota</taxon>
        <taxon>Metazoa</taxon>
        <taxon>Ecdysozoa</taxon>
        <taxon>Nematoda</taxon>
        <taxon>Chromadorea</taxon>
        <taxon>Rhabditida</taxon>
        <taxon>Rhabditina</taxon>
        <taxon>Rhabditomorpha</taxon>
        <taxon>Strongyloidea</taxon>
        <taxon>Ancylostomatidae</taxon>
        <taxon>Ancylostomatinae</taxon>
        <taxon>Ancylostoma</taxon>
    </lineage>
</organism>
<keyword evidence="2" id="KW-1185">Reference proteome</keyword>
<sequence length="154" mass="17364">MSFPLHDLTGPVLTKEREKELMSYMGVNNLDFERAKRYAPKDTSEPIHGVIQNSVFRGFSTESPPTDTVVQERMIPDLNKARMKEIATCINAVDNQNNQLQPADSQLKDISLLTRYLSQSKANLMCITMDGNATLESAERMIQRGNDWVRSAVS</sequence>
<dbReference type="OrthoDB" id="5874745at2759"/>
<evidence type="ECO:0000313" key="2">
    <source>
        <dbReference type="Proteomes" id="UP000252519"/>
    </source>
</evidence>
<protein>
    <submittedName>
        <fullName evidence="1">Uncharacterized protein</fullName>
    </submittedName>
</protein>
<comment type="caution">
    <text evidence="1">The sequence shown here is derived from an EMBL/GenBank/DDBJ whole genome shotgun (WGS) entry which is preliminary data.</text>
</comment>